<comment type="caution">
    <text evidence="2">The sequence shown here is derived from an EMBL/GenBank/DDBJ whole genome shotgun (WGS) entry which is preliminary data.</text>
</comment>
<sequence>MISCEVKLPDCSEAIVVSSIYGANEASSRQSLWGELVTLSTDSRVRGKAWIVLGDFNQVLHPSEHSTVNGSIVDRSTRIFRDTLVQAGLEDLNFRGNTFTWWNKRRNAHVAKKLDRILVNDRWTSLFPSSLGQFSEPDFSDHACCEVSLDTASPRKKSPFRFYNFLLKSEEFLPLVCFHWFSFNVHGSAMYRLSRKLKKLKSIIREFSKMNYSDIEKRTQEAHEKLILAQKNLLLSPSPTNADIEVELHRKWLILSNAEESFFCQRSRVTWLREGDLNTSYFHKIASARQSRNHIHYLLDSNGDRIDTQSGIQNCVEYFKCNFGGDQDPSSFIQEDISLLLRFRCNDEQRANLNSDFSSIEIREAFFSLPRNKASGPDGYTPEFFCSSWSVIGSEMTDFRPISCLNTVYKVISKLLAGRLKTVLPSCVNHAQSAFLPGRLLLENVLLATEIIQGYNRKDVRPSAMLKVDLRKAFDSVRWDFIIAALRAINLPEKYIGDSLSPYLFLLAMEVFSGLLHSRYESGYINYHPKTSELEISHLMFADDVMIFFGGDSSSLHGIYETLEDFAGWSGLHMNRGKTQLFHAGLSLSESTALASYGFTLGSLPIRYLGLSLMSRKLKISEYAPLIEKITARFNAWAVKSLSFAGRIQLISSVISGLVNFWISAFILPLGCIRKIESLCSRFLWSGSIDSHGMTKVSWAQVCLPKEEGGLGLRRFASWNRTLCLRMIWLLFSESGSLWVAWQRFHNYSSITSFWNQTEKANDSWNWKCILKLRRLAENFIKCRVGNGRKASFWFDNWTSLGPLIKFIGPDGPRSLRVALNATVAEACDHEGWILAAPRSESALSLHVYLTTISLPSNSLELDTFDWVVEDMNCVGFSSSKTWSVLRPRADPVSWFNSVWFKGATPRHAFNMWVANLDRLPTKARLARWGMNIDTICSLCSSHHEDRDHLLITCDFALFLWNAVITRLHLPRVEFTTWSELLTWTRIKHHRSPPTLRKLVVQCVIYNIWKQRNNFHHNQIYLLPSLIFLDIDREIKNTITARRHKKRFKNLMTHWLQ</sequence>
<dbReference type="PROSITE" id="PS50878">
    <property type="entry name" value="RT_POL"/>
    <property type="match status" value="1"/>
</dbReference>
<gene>
    <name evidence="2" type="ORF">ISN45_Aa08g007980</name>
</gene>
<dbReference type="Pfam" id="PF13966">
    <property type="entry name" value="zf-RVT"/>
    <property type="match status" value="1"/>
</dbReference>
<name>A0A8T1XH99_9BRAS</name>
<accession>A0A8T1XH99</accession>
<protein>
    <submittedName>
        <fullName evidence="2">Reverse transcriptase zinc-binding domain</fullName>
    </submittedName>
</protein>
<dbReference type="Pfam" id="PF00078">
    <property type="entry name" value="RVT_1"/>
    <property type="match status" value="1"/>
</dbReference>
<dbReference type="GO" id="GO:0003964">
    <property type="term" value="F:RNA-directed DNA polymerase activity"/>
    <property type="evidence" value="ECO:0007669"/>
    <property type="project" value="UniProtKB-KW"/>
</dbReference>
<keyword evidence="2" id="KW-0548">Nucleotidyltransferase</keyword>
<evidence type="ECO:0000313" key="2">
    <source>
        <dbReference type="EMBL" id="KAG7533165.1"/>
    </source>
</evidence>
<organism evidence="2 3">
    <name type="scientific">Arabidopsis thaliana x Arabidopsis arenosa</name>
    <dbReference type="NCBI Taxonomy" id="1240361"/>
    <lineage>
        <taxon>Eukaryota</taxon>
        <taxon>Viridiplantae</taxon>
        <taxon>Streptophyta</taxon>
        <taxon>Embryophyta</taxon>
        <taxon>Tracheophyta</taxon>
        <taxon>Spermatophyta</taxon>
        <taxon>Magnoliopsida</taxon>
        <taxon>eudicotyledons</taxon>
        <taxon>Gunneridae</taxon>
        <taxon>Pentapetalae</taxon>
        <taxon>rosids</taxon>
        <taxon>malvids</taxon>
        <taxon>Brassicales</taxon>
        <taxon>Brassicaceae</taxon>
        <taxon>Camelineae</taxon>
        <taxon>Arabidopsis</taxon>
    </lineage>
</organism>
<dbReference type="Pfam" id="PF03372">
    <property type="entry name" value="Exo_endo_phos"/>
    <property type="match status" value="1"/>
</dbReference>
<dbReference type="InterPro" id="IPR005135">
    <property type="entry name" value="Endo/exonuclease/phosphatase"/>
</dbReference>
<dbReference type="CDD" id="cd01650">
    <property type="entry name" value="RT_nLTR_like"/>
    <property type="match status" value="1"/>
</dbReference>
<keyword evidence="2" id="KW-0695">RNA-directed DNA polymerase</keyword>
<dbReference type="Proteomes" id="UP000694240">
    <property type="component" value="Chromosome 13"/>
</dbReference>
<dbReference type="PANTHER" id="PTHR33116">
    <property type="entry name" value="REVERSE TRANSCRIPTASE ZINC-BINDING DOMAIN-CONTAINING PROTEIN-RELATED-RELATED"/>
    <property type="match status" value="1"/>
</dbReference>
<dbReference type="EMBL" id="JAEFBK010000013">
    <property type="protein sequence ID" value="KAG7533165.1"/>
    <property type="molecule type" value="Genomic_DNA"/>
</dbReference>
<dbReference type="InterPro" id="IPR026960">
    <property type="entry name" value="RVT-Znf"/>
</dbReference>
<proteinExistence type="predicted"/>
<evidence type="ECO:0000259" key="1">
    <source>
        <dbReference type="PROSITE" id="PS50878"/>
    </source>
</evidence>
<keyword evidence="2" id="KW-0808">Transferase</keyword>
<keyword evidence="3" id="KW-1185">Reference proteome</keyword>
<reference evidence="2 3" key="1">
    <citation type="submission" date="2020-12" db="EMBL/GenBank/DDBJ databases">
        <title>Concerted genomic and epigenomic changes stabilize Arabidopsis allopolyploids.</title>
        <authorList>
            <person name="Chen Z."/>
        </authorList>
    </citation>
    <scope>NUCLEOTIDE SEQUENCE [LARGE SCALE GENOMIC DNA]</scope>
    <source>
        <strain evidence="2">Allo738</strain>
        <tissue evidence="2">Leaf</tissue>
    </source>
</reference>
<dbReference type="PANTHER" id="PTHR33116:SF80">
    <property type="entry name" value="REVERSE TRANSCRIPTASE ZINC-BINDING DOMAIN-CONTAINING PROTEIN"/>
    <property type="match status" value="1"/>
</dbReference>
<dbReference type="InterPro" id="IPR000477">
    <property type="entry name" value="RT_dom"/>
</dbReference>
<evidence type="ECO:0000313" key="3">
    <source>
        <dbReference type="Proteomes" id="UP000694240"/>
    </source>
</evidence>
<feature type="domain" description="Reverse transcriptase" evidence="1">
    <location>
        <begin position="373"/>
        <end position="613"/>
    </location>
</feature>
<dbReference type="AlphaFoldDB" id="A0A8T1XH99"/>